<accession>A0AAU9VJ35</accession>
<dbReference type="RefSeq" id="WP_254006457.1">
    <property type="nucleotide sequence ID" value="NZ_OW659477.1"/>
</dbReference>
<protein>
    <recommendedName>
        <fullName evidence="6">LPXTG cell wall anchor domain-containing protein</fullName>
    </recommendedName>
</protein>
<reference evidence="3" key="1">
    <citation type="submission" date="2022-04" db="EMBL/GenBank/DDBJ databases">
        <authorList>
            <person name="Forde T."/>
        </authorList>
    </citation>
    <scope>NUCLEOTIDE SEQUENCE</scope>
    <source>
        <strain evidence="3">A18Y016a</strain>
        <strain evidence="2">A18Y020d</strain>
    </source>
</reference>
<keyword evidence="1" id="KW-1133">Transmembrane helix</keyword>
<dbReference type="EMBL" id="OW659477">
    <property type="protein sequence ID" value="CAH2762393.1"/>
    <property type="molecule type" value="Genomic_DNA"/>
</dbReference>
<organism evidence="3 5">
    <name type="scientific">Erysipelothrix amsterdamensis</name>
    <dbReference type="NCBI Taxonomy" id="2929157"/>
    <lineage>
        <taxon>Bacteria</taxon>
        <taxon>Bacillati</taxon>
        <taxon>Bacillota</taxon>
        <taxon>Erysipelotrichia</taxon>
        <taxon>Erysipelotrichales</taxon>
        <taxon>Erysipelotrichaceae</taxon>
        <taxon>Erysipelothrix</taxon>
    </lineage>
</organism>
<evidence type="ECO:0000313" key="5">
    <source>
        <dbReference type="Proteomes" id="UP001154111"/>
    </source>
</evidence>
<feature type="transmembrane region" description="Helical" evidence="1">
    <location>
        <begin position="28"/>
        <end position="44"/>
    </location>
</feature>
<dbReference type="AlphaFoldDB" id="A0AAU9VJ35"/>
<sequence>MKQWLVFIFAFGTLLVLLSSTVDQGSGIFLLGITLIVIALGLFYRKGRE</sequence>
<name>A0AAU9VJ35_9FIRM</name>
<evidence type="ECO:0008006" key="6">
    <source>
        <dbReference type="Google" id="ProtNLM"/>
    </source>
</evidence>
<dbReference type="Proteomes" id="UP001154111">
    <property type="component" value="Chromosome"/>
</dbReference>
<keyword evidence="1" id="KW-0472">Membrane</keyword>
<dbReference type="EMBL" id="OW659496">
    <property type="protein sequence ID" value="CAH2762366.1"/>
    <property type="molecule type" value="Genomic_DNA"/>
</dbReference>
<evidence type="ECO:0000256" key="1">
    <source>
        <dbReference type="SAM" id="Phobius"/>
    </source>
</evidence>
<keyword evidence="1" id="KW-0812">Transmembrane</keyword>
<keyword evidence="4" id="KW-1185">Reference proteome</keyword>
<evidence type="ECO:0000313" key="3">
    <source>
        <dbReference type="EMBL" id="CAH2762393.1"/>
    </source>
</evidence>
<gene>
    <name evidence="3" type="ORF">ERYAMS2_01181</name>
    <name evidence="2" type="ORF">ERYAMS_00887</name>
</gene>
<dbReference type="Proteomes" id="UP001154095">
    <property type="component" value="Chromosome"/>
</dbReference>
<evidence type="ECO:0000313" key="2">
    <source>
        <dbReference type="EMBL" id="CAH2762366.1"/>
    </source>
</evidence>
<evidence type="ECO:0000313" key="4">
    <source>
        <dbReference type="Proteomes" id="UP001154095"/>
    </source>
</evidence>
<proteinExistence type="predicted"/>